<comment type="caution">
    <text evidence="1">The sequence shown here is derived from an EMBL/GenBank/DDBJ whole genome shotgun (WGS) entry which is preliminary data.</text>
</comment>
<keyword evidence="2" id="KW-1185">Reference proteome</keyword>
<evidence type="ECO:0000313" key="2">
    <source>
        <dbReference type="Proteomes" id="UP000214603"/>
    </source>
</evidence>
<dbReference type="EMBL" id="NJIH01000016">
    <property type="protein sequence ID" value="OWT54179.1"/>
    <property type="molecule type" value="Genomic_DNA"/>
</dbReference>
<name>A0A225M5I3_9BURK</name>
<accession>A0A225M5I3</accession>
<sequence>MAFFIVDELHAFVGTDRGKQLQSLIHRIEHILGIGFYWIRFCARHMAVFKTVNVPRDDAGSGSPIRFAPIALPCTRLPFTFTDFCASAPLVVSTT</sequence>
<reference evidence="2" key="1">
    <citation type="submission" date="2017-06" db="EMBL/GenBank/DDBJ databases">
        <title>Herbaspirillum phytohormonus sp. nov., isolated from the root nodule of Robinia pseudoacacia in lead-zinc mine.</title>
        <authorList>
            <person name="Fan M."/>
            <person name="Lin Y."/>
        </authorList>
    </citation>
    <scope>NUCLEOTIDE SEQUENCE [LARGE SCALE GENOMIC DNA]</scope>
    <source>
        <strain evidence="2">SC-089</strain>
    </source>
</reference>
<protein>
    <submittedName>
        <fullName evidence="1">Uncharacterized protein</fullName>
    </submittedName>
</protein>
<dbReference type="Proteomes" id="UP000214603">
    <property type="component" value="Unassembled WGS sequence"/>
</dbReference>
<evidence type="ECO:0000313" key="1">
    <source>
        <dbReference type="EMBL" id="OWT54179.1"/>
    </source>
</evidence>
<organism evidence="1 2">
    <name type="scientific">Candidimonas nitroreducens</name>
    <dbReference type="NCBI Taxonomy" id="683354"/>
    <lineage>
        <taxon>Bacteria</taxon>
        <taxon>Pseudomonadati</taxon>
        <taxon>Pseudomonadota</taxon>
        <taxon>Betaproteobacteria</taxon>
        <taxon>Burkholderiales</taxon>
        <taxon>Alcaligenaceae</taxon>
        <taxon>Candidimonas</taxon>
    </lineage>
</organism>
<proteinExistence type="predicted"/>
<dbReference type="AlphaFoldDB" id="A0A225M5I3"/>
<gene>
    <name evidence="1" type="ORF">CEY11_22700</name>
</gene>